<evidence type="ECO:0000256" key="4">
    <source>
        <dbReference type="ARBA" id="ARBA00022889"/>
    </source>
</evidence>
<dbReference type="EMBL" id="CAJPVJ010000316">
    <property type="protein sequence ID" value="CAG2162044.1"/>
    <property type="molecule type" value="Genomic_DNA"/>
</dbReference>
<dbReference type="PANTHER" id="PTHR10372:SF27">
    <property type="entry name" value="ADHERENS JUNCTION PROTEIN P120"/>
    <property type="match status" value="1"/>
</dbReference>
<dbReference type="EMBL" id="OC915141">
    <property type="protein sequence ID" value="CAD7638874.1"/>
    <property type="molecule type" value="Genomic_DNA"/>
</dbReference>
<dbReference type="InterPro" id="IPR016024">
    <property type="entry name" value="ARM-type_fold"/>
</dbReference>
<feature type="region of interest" description="Disordered" evidence="7">
    <location>
        <begin position="817"/>
        <end position="877"/>
    </location>
</feature>
<dbReference type="Proteomes" id="UP000728032">
    <property type="component" value="Unassembled WGS sequence"/>
</dbReference>
<dbReference type="SMART" id="SM00185">
    <property type="entry name" value="ARM"/>
    <property type="match status" value="6"/>
</dbReference>
<feature type="repeat" description="ARM" evidence="6">
    <location>
        <begin position="261"/>
        <end position="304"/>
    </location>
</feature>
<evidence type="ECO:0000256" key="1">
    <source>
        <dbReference type="ARBA" id="ARBA00004282"/>
    </source>
</evidence>
<dbReference type="GO" id="GO:0005634">
    <property type="term" value="C:nucleus"/>
    <property type="evidence" value="ECO:0007669"/>
    <property type="project" value="TreeGrafter"/>
</dbReference>
<feature type="compositionally biased region" description="Low complexity" evidence="7">
    <location>
        <begin position="464"/>
        <end position="476"/>
    </location>
</feature>
<evidence type="ECO:0000256" key="6">
    <source>
        <dbReference type="PROSITE-ProRule" id="PRU00259"/>
    </source>
</evidence>
<comment type="subcellular location">
    <subcellularLocation>
        <location evidence="1">Cell junction</location>
    </subcellularLocation>
</comment>
<proteinExistence type="inferred from homology"/>
<organism evidence="8">
    <name type="scientific">Oppiella nova</name>
    <dbReference type="NCBI Taxonomy" id="334625"/>
    <lineage>
        <taxon>Eukaryota</taxon>
        <taxon>Metazoa</taxon>
        <taxon>Ecdysozoa</taxon>
        <taxon>Arthropoda</taxon>
        <taxon>Chelicerata</taxon>
        <taxon>Arachnida</taxon>
        <taxon>Acari</taxon>
        <taxon>Acariformes</taxon>
        <taxon>Sarcoptiformes</taxon>
        <taxon>Oribatida</taxon>
        <taxon>Brachypylina</taxon>
        <taxon>Oppioidea</taxon>
        <taxon>Oppiidae</taxon>
        <taxon>Oppiella</taxon>
    </lineage>
</organism>
<keyword evidence="5" id="KW-0965">Cell junction</keyword>
<dbReference type="GO" id="GO:0098609">
    <property type="term" value="P:cell-cell adhesion"/>
    <property type="evidence" value="ECO:0007669"/>
    <property type="project" value="InterPro"/>
</dbReference>
<evidence type="ECO:0000313" key="8">
    <source>
        <dbReference type="EMBL" id="CAD7638874.1"/>
    </source>
</evidence>
<sequence length="877" mass="96747">MPVHRFDEELMDLQNNYHNDYRLDGSATPSMVSETGPMNPLPPSGYYELDTSTHHPIQPIHHTLNPQMVEDPYGYGRRPSPQMHSPGGGFFQTYDEAPQGYLDRRPSFDDYANYGGSLHGPQYNLTAAQLPHTVYEEETPYVVSNSHMPPMPAMPGVEHLVMPDGTGGDVRFRDPDLHEVIEFLNHPNNIVRANAAAYLQHLCFMDDNMKSKTRALGGIPPLINLLSQEVPEIQRNSCGALRNLSYGRQNDENKRAIRNASGIPALVRLLRKTVDNEIRELVTGVLWNLSSSEELKRPIIDDALTVLVNVIIIPHSGWDRSIDPNLPAPPGVMSNGSDIYWSTVFRNGSGVLRNISSAGEYARRKLRECEGLVDALLYLVRSAIGKNDMDNKSVENCVCILRNLSYRCQEVIDPEYDKHYYANQNNNSMSPSSSRAAAIMGGIGNKVGDNLGCFGGSKKKSKESSSSLTSPSAISSPINTLDAKTQQLSISGNSGANGGVLSPTSPPVPRPRSEPARGMELLWQTEVVQPYLALLSECSNPETLEAAAGAIQNLSACFWQPSVDIRGAVRKEKGLPILVELLRMEVDRVVCAVATALRNLAMDSRNKELIGKYALKDLVSKLPNGNPQHDSNASDDTVAAVLATLNEVISKNPDFAKSLLEAGGLERLTIIVKQKGKFSPRVSKFTSQLLFNMWQHVDLREVYRKAGWKESHFIINSRTLLSRTTSSSTPNSANNTLTRPMSTVGGTRYEDRTLPRNGGRDINMSQLHGRPEELALSEMNHTVTDGVLSPNQQQQQQQPLLHRPQIGGVAVYPPGATYVRSPTSEPVYAQVNRERKRQTSRPNDSSSQTALLGSDNYMVDHNEPIYPPTMPAGDSWV</sequence>
<accession>A0A7R9QB03</accession>
<dbReference type="AlphaFoldDB" id="A0A7R9QB03"/>
<dbReference type="Pfam" id="PF00514">
    <property type="entry name" value="Arm"/>
    <property type="match status" value="4"/>
</dbReference>
<dbReference type="GO" id="GO:0005912">
    <property type="term" value="C:adherens junction"/>
    <property type="evidence" value="ECO:0007669"/>
    <property type="project" value="TreeGrafter"/>
</dbReference>
<feature type="compositionally biased region" description="Polar residues" evidence="7">
    <location>
        <begin position="840"/>
        <end position="851"/>
    </location>
</feature>
<feature type="repeat" description="ARM" evidence="6">
    <location>
        <begin position="573"/>
        <end position="610"/>
    </location>
</feature>
<reference evidence="8" key="1">
    <citation type="submission" date="2020-11" db="EMBL/GenBank/DDBJ databases">
        <authorList>
            <person name="Tran Van P."/>
        </authorList>
    </citation>
    <scope>NUCLEOTIDE SEQUENCE</scope>
</reference>
<dbReference type="InterPro" id="IPR028435">
    <property type="entry name" value="Plakophilin/d_Catenin"/>
</dbReference>
<evidence type="ECO:0008006" key="10">
    <source>
        <dbReference type="Google" id="ProtNLM"/>
    </source>
</evidence>
<protein>
    <recommendedName>
        <fullName evidence="10">Catenin delta-2</fullName>
    </recommendedName>
</protein>
<evidence type="ECO:0000256" key="7">
    <source>
        <dbReference type="SAM" id="MobiDB-lite"/>
    </source>
</evidence>
<feature type="compositionally biased region" description="Low complexity" evidence="7">
    <location>
        <begin position="723"/>
        <end position="738"/>
    </location>
</feature>
<dbReference type="GO" id="GO:0005737">
    <property type="term" value="C:cytoplasm"/>
    <property type="evidence" value="ECO:0007669"/>
    <property type="project" value="TreeGrafter"/>
</dbReference>
<name>A0A7R9QB03_9ACAR</name>
<evidence type="ECO:0000256" key="2">
    <source>
        <dbReference type="ARBA" id="ARBA00005462"/>
    </source>
</evidence>
<dbReference type="OrthoDB" id="3245100at2759"/>
<comment type="similarity">
    <text evidence="2">Belongs to the beta-catenin family.</text>
</comment>
<evidence type="ECO:0000313" key="9">
    <source>
        <dbReference type="Proteomes" id="UP000728032"/>
    </source>
</evidence>
<dbReference type="SUPFAM" id="SSF48371">
    <property type="entry name" value="ARM repeat"/>
    <property type="match status" value="1"/>
</dbReference>
<dbReference type="Gene3D" id="1.25.10.10">
    <property type="entry name" value="Leucine-rich Repeat Variant"/>
    <property type="match status" value="1"/>
</dbReference>
<dbReference type="PANTHER" id="PTHR10372">
    <property type="entry name" value="PLAKOPHILLIN-RELATED"/>
    <property type="match status" value="1"/>
</dbReference>
<feature type="repeat" description="ARM" evidence="6">
    <location>
        <begin position="217"/>
        <end position="262"/>
    </location>
</feature>
<evidence type="ECO:0000256" key="5">
    <source>
        <dbReference type="ARBA" id="ARBA00022949"/>
    </source>
</evidence>
<dbReference type="PROSITE" id="PS50176">
    <property type="entry name" value="ARM_REPEAT"/>
    <property type="match status" value="3"/>
</dbReference>
<feature type="region of interest" description="Disordered" evidence="7">
    <location>
        <begin position="456"/>
        <end position="477"/>
    </location>
</feature>
<feature type="region of interest" description="Disordered" evidence="7">
    <location>
        <begin position="492"/>
        <end position="515"/>
    </location>
</feature>
<keyword evidence="9" id="KW-1185">Reference proteome</keyword>
<gene>
    <name evidence="8" type="ORF">ONB1V03_LOCUS1645</name>
</gene>
<dbReference type="InterPro" id="IPR011989">
    <property type="entry name" value="ARM-like"/>
</dbReference>
<evidence type="ECO:0000256" key="3">
    <source>
        <dbReference type="ARBA" id="ARBA00022737"/>
    </source>
</evidence>
<keyword evidence="3" id="KW-0677">Repeat</keyword>
<keyword evidence="4" id="KW-0130">Cell adhesion</keyword>
<dbReference type="InterPro" id="IPR000225">
    <property type="entry name" value="Armadillo"/>
</dbReference>
<feature type="region of interest" description="Disordered" evidence="7">
    <location>
        <begin position="723"/>
        <end position="765"/>
    </location>
</feature>
<dbReference type="GO" id="GO:0005886">
    <property type="term" value="C:plasma membrane"/>
    <property type="evidence" value="ECO:0007669"/>
    <property type="project" value="TreeGrafter"/>
</dbReference>
<dbReference type="FunFam" id="1.25.10.10:FF:001492">
    <property type="entry name" value="Catenin (cadherin-associated protein), delta 2b"/>
    <property type="match status" value="1"/>
</dbReference>